<feature type="transmembrane region" description="Helical" evidence="7">
    <location>
        <begin position="109"/>
        <end position="127"/>
    </location>
</feature>
<evidence type="ECO:0000256" key="1">
    <source>
        <dbReference type="ARBA" id="ARBA00001947"/>
    </source>
</evidence>
<comment type="caution">
    <text evidence="9">The sequence shown here is derived from an EMBL/GenBank/DDBJ whole genome shotgun (WGS) entry which is preliminary data.</text>
</comment>
<sequence>MLLVATMSLVLWRLFTLGQERGWELVLRSTALVTGVAVASWLVHVVLHELAHFAVARTQGFQLRGLRFGPLAFDFTGAKVKLRLGWDLGGGVNSLPIGLHDIGPRLRRVALAGPTMTAAVTVVTFVVSRRNDESIASPLGIFLVTGVFALVTALMPSVLLPSAPASGTDLEQILGPRRVIAHWTNAAALQAISKGARLSDVVDWRTTQHLLPEDGEVEGFELGWSITCLDAGEFSRGHARLKAMVSRLDDDAPEWLRTDTFNQLGALSAFEGDVVYAQACLEQVKQTQSMDWYCELLTACIEKARGGDWKPALERWQRGVNVHPGKVFALAGNEWVLKRLNSG</sequence>
<comment type="subcellular location">
    <subcellularLocation>
        <location evidence="2">Membrane</location>
        <topology evidence="2">Multi-pass membrane protein</topology>
    </subcellularLocation>
</comment>
<protein>
    <recommendedName>
        <fullName evidence="8">Peptidase M50 domain-containing protein</fullName>
    </recommendedName>
</protein>
<dbReference type="Pfam" id="PF02163">
    <property type="entry name" value="Peptidase_M50"/>
    <property type="match status" value="1"/>
</dbReference>
<evidence type="ECO:0000313" key="10">
    <source>
        <dbReference type="Proteomes" id="UP000249061"/>
    </source>
</evidence>
<dbReference type="GO" id="GO:0016020">
    <property type="term" value="C:membrane"/>
    <property type="evidence" value="ECO:0007669"/>
    <property type="project" value="UniProtKB-SubCell"/>
</dbReference>
<dbReference type="EMBL" id="QFQP01000007">
    <property type="protein sequence ID" value="PZR14450.1"/>
    <property type="molecule type" value="Genomic_DNA"/>
</dbReference>
<feature type="transmembrane region" description="Helical" evidence="7">
    <location>
        <begin position="139"/>
        <end position="160"/>
    </location>
</feature>
<evidence type="ECO:0000256" key="4">
    <source>
        <dbReference type="ARBA" id="ARBA00022692"/>
    </source>
</evidence>
<comment type="similarity">
    <text evidence="3">Belongs to the peptidase M50B family.</text>
</comment>
<reference evidence="9 10" key="1">
    <citation type="submission" date="2017-08" db="EMBL/GenBank/DDBJ databases">
        <title>Infants hospitalized years apart are colonized by the same room-sourced microbial strains.</title>
        <authorList>
            <person name="Brooks B."/>
            <person name="Olm M.R."/>
            <person name="Firek B.A."/>
            <person name="Baker R."/>
            <person name="Thomas B.C."/>
            <person name="Morowitz M.J."/>
            <person name="Banfield J.F."/>
        </authorList>
    </citation>
    <scope>NUCLEOTIDE SEQUENCE [LARGE SCALE GENOMIC DNA]</scope>
    <source>
        <strain evidence="9">S2_003_000_R2_14</strain>
    </source>
</reference>
<keyword evidence="4 7" id="KW-0812">Transmembrane</keyword>
<gene>
    <name evidence="9" type="ORF">DI536_10360</name>
</gene>
<evidence type="ECO:0000256" key="7">
    <source>
        <dbReference type="SAM" id="Phobius"/>
    </source>
</evidence>
<evidence type="ECO:0000256" key="6">
    <source>
        <dbReference type="ARBA" id="ARBA00023136"/>
    </source>
</evidence>
<evidence type="ECO:0000256" key="5">
    <source>
        <dbReference type="ARBA" id="ARBA00022989"/>
    </source>
</evidence>
<feature type="domain" description="Peptidase M50" evidence="8">
    <location>
        <begin position="40"/>
        <end position="128"/>
    </location>
</feature>
<dbReference type="InterPro" id="IPR008915">
    <property type="entry name" value="Peptidase_M50"/>
</dbReference>
<dbReference type="GO" id="GO:0006508">
    <property type="term" value="P:proteolysis"/>
    <property type="evidence" value="ECO:0007669"/>
    <property type="project" value="InterPro"/>
</dbReference>
<evidence type="ECO:0000256" key="2">
    <source>
        <dbReference type="ARBA" id="ARBA00004141"/>
    </source>
</evidence>
<proteinExistence type="inferred from homology"/>
<evidence type="ECO:0000259" key="8">
    <source>
        <dbReference type="Pfam" id="PF02163"/>
    </source>
</evidence>
<evidence type="ECO:0000256" key="3">
    <source>
        <dbReference type="ARBA" id="ARBA00007931"/>
    </source>
</evidence>
<evidence type="ECO:0000313" key="9">
    <source>
        <dbReference type="EMBL" id="PZR14450.1"/>
    </source>
</evidence>
<name>A0A2W5TFZ6_9BACT</name>
<comment type="cofactor">
    <cofactor evidence="1">
        <name>Zn(2+)</name>
        <dbReference type="ChEBI" id="CHEBI:29105"/>
    </cofactor>
</comment>
<accession>A0A2W5TFZ6</accession>
<dbReference type="AlphaFoldDB" id="A0A2W5TFZ6"/>
<dbReference type="Proteomes" id="UP000249061">
    <property type="component" value="Unassembled WGS sequence"/>
</dbReference>
<keyword evidence="5 7" id="KW-1133">Transmembrane helix</keyword>
<keyword evidence="6 7" id="KW-0472">Membrane</keyword>
<organism evidence="9 10">
    <name type="scientific">Archangium gephyra</name>
    <dbReference type="NCBI Taxonomy" id="48"/>
    <lineage>
        <taxon>Bacteria</taxon>
        <taxon>Pseudomonadati</taxon>
        <taxon>Myxococcota</taxon>
        <taxon>Myxococcia</taxon>
        <taxon>Myxococcales</taxon>
        <taxon>Cystobacterineae</taxon>
        <taxon>Archangiaceae</taxon>
        <taxon>Archangium</taxon>
    </lineage>
</organism>